<protein>
    <submittedName>
        <fullName evidence="1">Uncharacterized protein</fullName>
    </submittedName>
</protein>
<accession>A0A2K5AQQ5</accession>
<gene>
    <name evidence="1" type="ORF">NCAV_0807</name>
</gene>
<proteinExistence type="predicted"/>
<dbReference type="RefSeq" id="WP_103287253.1">
    <property type="nucleotide sequence ID" value="NZ_LT981265.1"/>
</dbReference>
<organism evidence="1 2">
    <name type="scientific">Candidatus Nitrosocaldus cavascurensis</name>
    <dbReference type="NCBI Taxonomy" id="2058097"/>
    <lineage>
        <taxon>Archaea</taxon>
        <taxon>Nitrososphaerota</taxon>
        <taxon>Nitrososphaeria</taxon>
        <taxon>Candidatus Nitrosocaldales</taxon>
        <taxon>Candidatus Nitrosocaldaceae</taxon>
        <taxon>Candidatus Nitrosocaldus</taxon>
    </lineage>
</organism>
<dbReference type="GeneID" id="41594867"/>
<evidence type="ECO:0000313" key="2">
    <source>
        <dbReference type="Proteomes" id="UP000236248"/>
    </source>
</evidence>
<name>A0A2K5AQQ5_9ARCH</name>
<keyword evidence="2" id="KW-1185">Reference proteome</keyword>
<dbReference type="Proteomes" id="UP000236248">
    <property type="component" value="Chromosome NCAV"/>
</dbReference>
<reference evidence="2" key="1">
    <citation type="submission" date="2018-01" db="EMBL/GenBank/DDBJ databases">
        <authorList>
            <person name="Kerou L M."/>
        </authorList>
    </citation>
    <scope>NUCLEOTIDE SEQUENCE [LARGE SCALE GENOMIC DNA]</scope>
    <source>
        <strain evidence="2">SCU2</strain>
    </source>
</reference>
<evidence type="ECO:0000313" key="1">
    <source>
        <dbReference type="EMBL" id="SPC33986.1"/>
    </source>
</evidence>
<dbReference type="AlphaFoldDB" id="A0A2K5AQQ5"/>
<dbReference type="EMBL" id="LT981265">
    <property type="protein sequence ID" value="SPC33986.1"/>
    <property type="molecule type" value="Genomic_DNA"/>
</dbReference>
<sequence length="76" mass="9179">MVSCFFCRKRVWYRRDLSNPFAVNKERTHAYECTNCKVIFLVKNESSKKSRGRREYWQDKTIVKGRVMKILVKDSL</sequence>
<dbReference type="KEGG" id="ncv:NCAV_0807"/>